<dbReference type="InterPro" id="IPR036240">
    <property type="entry name" value="Gp9-like_sf"/>
</dbReference>
<feature type="domain" description="Baseplate structural protein Gp10 C-terminal" evidence="2">
    <location>
        <begin position="582"/>
        <end position="747"/>
    </location>
</feature>
<dbReference type="GO" id="GO:0019076">
    <property type="term" value="P:viral release from host cell"/>
    <property type="evidence" value="ECO:0007669"/>
    <property type="project" value="InterPro"/>
</dbReference>
<evidence type="ECO:0000259" key="2">
    <source>
        <dbReference type="Pfam" id="PF21939"/>
    </source>
</evidence>
<accession>R9TG08</accession>
<sequence>MKQTINVGQIVDDGTGDYLRQGGIKTRDNFDEIYSHLGDGSRLYAAGAWRTWKYASTYLNGDTSYNSANADLYFDEYGDGQGPELHANFGESWTIDTTLGDVDVYLPAGVEEADYGKAIRIRDVKGVWDKNIVTVYPDSKDSIKRVAASTQTDLGTGAEFTNAYQDLELVFTPPRHWEYVAQKYVNGLTFGDVPSVLRRAIISRQGQRDFNMSLELNGGIYNQAAVEVYRRGNLMYFGDDLSDFSDYGSIPLHTVEDWVENNPETYYVGDLVRGDDITGRDDRIWQCIVEHNSIGAWEETKWAEFADFPDYAYHAGSTAYSVGDIVLQDHDGYVQSFECLISHTSASGYTDLTADSRWKQLTNDDLAPLDGRTIRLRLAANAGDPLAMVTYLSDVSSFRSSYMLKSIKLIDENNYGVDEQPGAVVKKEFVPGMSLNLVDFGLPDYTQYNTETLEVLVNGSQLTRANTAGNGDSENGGEYDFDHVQDAEGRWNTIVFAESLSDSDIVTVRWYDNVIGTLLSWDDGDDNLQERTREIFVSRDDWADVRRFNKILYTDPQNPSAAVTEVLPDPETFAPGGTLVSLFESIFPVGSVYTNANNPNNPADYMGFGTWVRYAEGRTVVGWNTQDDGKFHRNNNNENVVQAGGTGGSIGVVLTKENIPELISTTNPDYNDDAERDITNISEQYSLVARAATAGGDINLNGCLGDPENTTPLAYYSEEPIKVNHGQVAQAVDVTQPYITAYTWIRTA</sequence>
<dbReference type="EMBL" id="HQ317393">
    <property type="protein sequence ID" value="AGN30018.1"/>
    <property type="molecule type" value="Genomic_DNA"/>
</dbReference>
<dbReference type="Gene3D" id="2.10.10.90">
    <property type="match status" value="1"/>
</dbReference>
<organism evidence="3 4">
    <name type="scientific">Vibrio phage nt-1</name>
    <dbReference type="NCBI Taxonomy" id="115992"/>
    <lineage>
        <taxon>Viruses</taxon>
        <taxon>Duplodnaviria</taxon>
        <taxon>Heunggongvirae</taxon>
        <taxon>Uroviricota</taxon>
        <taxon>Caudoviricetes</taxon>
        <taxon>Pantevenvirales</taxon>
        <taxon>Straboviridae</taxon>
        <taxon>Mylasvirus</taxon>
        <taxon>Mylasvirus persius</taxon>
    </lineage>
</organism>
<dbReference type="Proteomes" id="UP000201461">
    <property type="component" value="Segment"/>
</dbReference>
<protein>
    <submittedName>
        <fullName evidence="3">Baseplate wedge subunit and tail pin</fullName>
    </submittedName>
</protein>
<dbReference type="GeneID" id="15926463"/>
<feature type="domain" description="Baseplate structural protein Gp9/Gp10 N-terminal" evidence="1">
    <location>
        <begin position="2"/>
        <end position="181"/>
    </location>
</feature>
<dbReference type="KEGG" id="vg:15926463"/>
<gene>
    <name evidence="3" type="ORF">VPFG_00010</name>
</gene>
<dbReference type="Pfam" id="PF21939">
    <property type="entry name" value="Gp10_C"/>
    <property type="match status" value="1"/>
</dbReference>
<proteinExistence type="predicted"/>
<dbReference type="Gene3D" id="1.20.5.960">
    <property type="entry name" value="Bacteriophage t4 gene product 9 (gp9)"/>
    <property type="match status" value="1"/>
</dbReference>
<dbReference type="SUPFAM" id="SSF50017">
    <property type="entry name" value="gp9"/>
    <property type="match status" value="1"/>
</dbReference>
<dbReference type="OrthoDB" id="531at10239"/>
<name>R9TG08_9CAUD</name>
<keyword evidence="4" id="KW-1185">Reference proteome</keyword>
<reference evidence="3 4" key="1">
    <citation type="journal article" date="2014" name="Genome Biol. Evol.">
        <title>Composite Conserved Promoter-Terminator Motifs (PeSLs) that Mediate Modular Shuffling in the Diverse T4-Like Myoviruses.</title>
        <authorList>
            <person name="Comeau A.M."/>
            <person name="Arbiol C."/>
            <person name="Krisch H.M."/>
        </authorList>
    </citation>
    <scope>NUCLEOTIDE SEQUENCE [LARGE SCALE GENOMIC DNA]</scope>
</reference>
<evidence type="ECO:0000259" key="1">
    <source>
        <dbReference type="Pfam" id="PF07880"/>
    </source>
</evidence>
<dbReference type="Pfam" id="PF07880">
    <property type="entry name" value="T4_gp9_10_N"/>
    <property type="match status" value="1"/>
</dbReference>
<evidence type="ECO:0000313" key="4">
    <source>
        <dbReference type="Proteomes" id="UP000201461"/>
    </source>
</evidence>
<dbReference type="RefSeq" id="YP_008125167.1">
    <property type="nucleotide sequence ID" value="NC_021529.2"/>
</dbReference>
<dbReference type="InterPro" id="IPR053827">
    <property type="entry name" value="Gp10_C"/>
</dbReference>
<dbReference type="InterPro" id="IPR008987">
    <property type="entry name" value="Baseplate_struct_prot_Gp9/10_N"/>
</dbReference>
<evidence type="ECO:0000313" key="3">
    <source>
        <dbReference type="EMBL" id="AGN30018.1"/>
    </source>
</evidence>